<evidence type="ECO:0000313" key="2">
    <source>
        <dbReference type="Proteomes" id="UP000037069"/>
    </source>
</evidence>
<dbReference type="EMBL" id="JRES01000118">
    <property type="protein sequence ID" value="KNC34026.1"/>
    <property type="molecule type" value="Genomic_DNA"/>
</dbReference>
<dbReference type="AlphaFoldDB" id="A0A0L0CP25"/>
<organism evidence="1 2">
    <name type="scientific">Lucilia cuprina</name>
    <name type="common">Green bottle fly</name>
    <name type="synonym">Australian sheep blowfly</name>
    <dbReference type="NCBI Taxonomy" id="7375"/>
    <lineage>
        <taxon>Eukaryota</taxon>
        <taxon>Metazoa</taxon>
        <taxon>Ecdysozoa</taxon>
        <taxon>Arthropoda</taxon>
        <taxon>Hexapoda</taxon>
        <taxon>Insecta</taxon>
        <taxon>Pterygota</taxon>
        <taxon>Neoptera</taxon>
        <taxon>Endopterygota</taxon>
        <taxon>Diptera</taxon>
        <taxon>Brachycera</taxon>
        <taxon>Muscomorpha</taxon>
        <taxon>Oestroidea</taxon>
        <taxon>Calliphoridae</taxon>
        <taxon>Luciliinae</taxon>
        <taxon>Lucilia</taxon>
    </lineage>
</organism>
<evidence type="ECO:0000313" key="1">
    <source>
        <dbReference type="EMBL" id="KNC34026.1"/>
    </source>
</evidence>
<reference evidence="1 2" key="1">
    <citation type="journal article" date="2015" name="Nat. Commun.">
        <title>Lucilia cuprina genome unlocks parasitic fly biology to underpin future interventions.</title>
        <authorList>
            <person name="Anstead C.A."/>
            <person name="Korhonen P.K."/>
            <person name="Young N.D."/>
            <person name="Hall R.S."/>
            <person name="Jex A.R."/>
            <person name="Murali S.C."/>
            <person name="Hughes D.S."/>
            <person name="Lee S.F."/>
            <person name="Perry T."/>
            <person name="Stroehlein A.J."/>
            <person name="Ansell B.R."/>
            <person name="Breugelmans B."/>
            <person name="Hofmann A."/>
            <person name="Qu J."/>
            <person name="Dugan S."/>
            <person name="Lee S.L."/>
            <person name="Chao H."/>
            <person name="Dinh H."/>
            <person name="Han Y."/>
            <person name="Doddapaneni H.V."/>
            <person name="Worley K.C."/>
            <person name="Muzny D.M."/>
            <person name="Ioannidis P."/>
            <person name="Waterhouse R.M."/>
            <person name="Zdobnov E.M."/>
            <person name="James P.J."/>
            <person name="Bagnall N.H."/>
            <person name="Kotze A.C."/>
            <person name="Gibbs R.A."/>
            <person name="Richards S."/>
            <person name="Batterham P."/>
            <person name="Gasser R.B."/>
        </authorList>
    </citation>
    <scope>NUCLEOTIDE SEQUENCE [LARGE SCALE GENOMIC DNA]</scope>
    <source>
        <strain evidence="1 2">LS</strain>
        <tissue evidence="1">Full body</tissue>
    </source>
</reference>
<dbReference type="Proteomes" id="UP000037069">
    <property type="component" value="Unassembled WGS sequence"/>
</dbReference>
<sequence>MTGGDGLESVRLLLDFGMPLRKWCANEECLLQGLDPSQIEGDLNIDSNNLKTSNCNNKDNAPRFMEVKT</sequence>
<keyword evidence="2" id="KW-1185">Reference proteome</keyword>
<protein>
    <submittedName>
        <fullName evidence="1">Uncharacterized protein</fullName>
    </submittedName>
</protein>
<accession>A0A0L0CP25</accession>
<gene>
    <name evidence="1" type="ORF">FF38_02493</name>
</gene>
<comment type="caution">
    <text evidence="1">The sequence shown here is derived from an EMBL/GenBank/DDBJ whole genome shotgun (WGS) entry which is preliminary data.</text>
</comment>
<proteinExistence type="predicted"/>
<name>A0A0L0CP25_LUCCU</name>